<keyword evidence="4" id="KW-1185">Reference proteome</keyword>
<dbReference type="PANTHER" id="PTHR43767:SF10">
    <property type="entry name" value="SURFACTIN SYNTHASE SUBUNIT 1"/>
    <property type="match status" value="1"/>
</dbReference>
<dbReference type="Gene3D" id="3.40.50.12780">
    <property type="entry name" value="N-terminal domain of ligase-like"/>
    <property type="match status" value="1"/>
</dbReference>
<dbReference type="InterPro" id="IPR000873">
    <property type="entry name" value="AMP-dep_synth/lig_dom"/>
</dbReference>
<accession>A0ABS1MTR5</accession>
<gene>
    <name evidence="3" type="ORF">JK360_17450</name>
</gene>
<dbReference type="InterPro" id="IPR050237">
    <property type="entry name" value="ATP-dep_AMP-bd_enzyme"/>
</dbReference>
<protein>
    <submittedName>
        <fullName evidence="3">Acyl--CoA ligase</fullName>
    </submittedName>
</protein>
<dbReference type="Gene3D" id="3.30.300.30">
    <property type="match status" value="1"/>
</dbReference>
<dbReference type="Pfam" id="PF00501">
    <property type="entry name" value="AMP-binding"/>
    <property type="match status" value="1"/>
</dbReference>
<evidence type="ECO:0000259" key="2">
    <source>
        <dbReference type="Pfam" id="PF00501"/>
    </source>
</evidence>
<dbReference type="Proteomes" id="UP000629371">
    <property type="component" value="Unassembled WGS sequence"/>
</dbReference>
<dbReference type="SUPFAM" id="SSF56801">
    <property type="entry name" value="Acetyl-CoA synthetase-like"/>
    <property type="match status" value="1"/>
</dbReference>
<evidence type="ECO:0000313" key="3">
    <source>
        <dbReference type="EMBL" id="MBL1091167.1"/>
    </source>
</evidence>
<organism evidence="3 4">
    <name type="scientific">Streptomyces siderophoricus</name>
    <dbReference type="NCBI Taxonomy" id="2802281"/>
    <lineage>
        <taxon>Bacteria</taxon>
        <taxon>Bacillati</taxon>
        <taxon>Actinomycetota</taxon>
        <taxon>Actinomycetes</taxon>
        <taxon>Kitasatosporales</taxon>
        <taxon>Streptomycetaceae</taxon>
        <taxon>Streptomyces</taxon>
    </lineage>
</organism>
<comment type="caution">
    <text evidence="3">The sequence shown here is derived from an EMBL/GenBank/DDBJ whole genome shotgun (WGS) entry which is preliminary data.</text>
</comment>
<dbReference type="InterPro" id="IPR042099">
    <property type="entry name" value="ANL_N_sf"/>
</dbReference>
<sequence>MTDTIAPPVAAARLVDGTAAPRGGTGNPPDATDATGALDGPALGHRLAATAHALHGLGIRTGDRVLVQGDNSIDYVVTLLALMRLDTSLVPLDHRLSAADAAAAARQARARWLVTATDRTTGFPGIPDHRIVHYPHLTPVPPTASVSPSDASEALSASAPAPLAPGADPLDAWFRRPDALVLWSSGTTGRPKGIVKPGPAVLDNSLRTIRAMGYRADDVLAPLLPFSHQYGLSVILLWWLARCTLLVTPYQRLDAAVGQAAAHGATAVDAAPSTYHSLLGVVRRRPEVRAGLAGVRVWGVGGAPLPAPLAESFRTTMGRPLLDGYGLTELGNVALATPDSPHGCGRPLPGIRLRVLRPDGTVAAPGELGGIEVRSPGLMAGYLREDGSLRPVDPDAWYPTADLGSVDADGTVRVAGRNQAVHRLGFTLYPESLERRAEACGRPVKVLAVEDQRRGSALHFVVADPEGGAPLTWRRRLAEHLAEYEQPNAVHVVDHFPLTANGKPDTRALRAQLGLGS</sequence>
<evidence type="ECO:0000313" key="4">
    <source>
        <dbReference type="Proteomes" id="UP000629371"/>
    </source>
</evidence>
<keyword evidence="3" id="KW-0436">Ligase</keyword>
<feature type="region of interest" description="Disordered" evidence="1">
    <location>
        <begin position="16"/>
        <end position="39"/>
    </location>
</feature>
<dbReference type="EMBL" id="JAERRI010000009">
    <property type="protein sequence ID" value="MBL1091167.1"/>
    <property type="molecule type" value="Genomic_DNA"/>
</dbReference>
<reference evidence="3 4" key="1">
    <citation type="submission" date="2021-01" db="EMBL/GenBank/DDBJ databases">
        <title>WGS of actinomycetes isolated from Thailand.</title>
        <authorList>
            <person name="Thawai C."/>
        </authorList>
    </citation>
    <scope>NUCLEOTIDE SEQUENCE [LARGE SCALE GENOMIC DNA]</scope>
    <source>
        <strain evidence="3 4">CH9-7</strain>
    </source>
</reference>
<evidence type="ECO:0000256" key="1">
    <source>
        <dbReference type="SAM" id="MobiDB-lite"/>
    </source>
</evidence>
<dbReference type="InterPro" id="IPR020845">
    <property type="entry name" value="AMP-binding_CS"/>
</dbReference>
<dbReference type="CDD" id="cd04433">
    <property type="entry name" value="AFD_class_I"/>
    <property type="match status" value="1"/>
</dbReference>
<dbReference type="InterPro" id="IPR045851">
    <property type="entry name" value="AMP-bd_C_sf"/>
</dbReference>
<dbReference type="RefSeq" id="WP_201805330.1">
    <property type="nucleotide sequence ID" value="NZ_JAERRI010000009.1"/>
</dbReference>
<feature type="domain" description="AMP-dependent synthetase/ligase" evidence="2">
    <location>
        <begin position="44"/>
        <end position="383"/>
    </location>
</feature>
<name>A0ABS1MTR5_9ACTN</name>
<dbReference type="PROSITE" id="PS00455">
    <property type="entry name" value="AMP_BINDING"/>
    <property type="match status" value="1"/>
</dbReference>
<proteinExistence type="predicted"/>
<dbReference type="PANTHER" id="PTHR43767">
    <property type="entry name" value="LONG-CHAIN-FATTY-ACID--COA LIGASE"/>
    <property type="match status" value="1"/>
</dbReference>
<dbReference type="GO" id="GO:0016874">
    <property type="term" value="F:ligase activity"/>
    <property type="evidence" value="ECO:0007669"/>
    <property type="project" value="UniProtKB-KW"/>
</dbReference>